<dbReference type="Proteomes" id="UP001175228">
    <property type="component" value="Unassembled WGS sequence"/>
</dbReference>
<evidence type="ECO:0000256" key="4">
    <source>
        <dbReference type="PROSITE-ProRule" id="PRU00134"/>
    </source>
</evidence>
<dbReference type="Gene3D" id="6.10.140.2220">
    <property type="match status" value="1"/>
</dbReference>
<dbReference type="AlphaFoldDB" id="A0AA39UKC0"/>
<dbReference type="InterPro" id="IPR002893">
    <property type="entry name" value="Znf_MYND"/>
</dbReference>
<dbReference type="GO" id="GO:0008270">
    <property type="term" value="F:zinc ion binding"/>
    <property type="evidence" value="ECO:0007669"/>
    <property type="project" value="UniProtKB-KW"/>
</dbReference>
<accession>A0AA39UKC0</accession>
<name>A0AA39UKC0_9AGAR</name>
<evidence type="ECO:0000256" key="1">
    <source>
        <dbReference type="ARBA" id="ARBA00022723"/>
    </source>
</evidence>
<keyword evidence="1" id="KW-0479">Metal-binding</keyword>
<sequence>MTTNMNALLSSLDKLLSALSSTNDKKTVLFAFLDKLNSKQHLSFLYPSSDTPKTDPDMEDIINQKVLEDLIARHGLQHEMLERSIKFSRTPLKFGTQMLPPLGRLGCANQDYSKSQFCPNDGTMSCSGCILVRYCSKECQLKHWRSHKCNCRDILKSPSWSPAWVREKRTPMFKSAPRGMSPGAAPIFGMGLILWGNIPAIDIINAVDNKGMADIPNRDLSLAFVASGDLRNMVRTINKLPGDYSGTIKVVLNDLNPIVVCRNLMMLSILGIVEDVEEAAEHTVHLWYSIFQSLSYQTRVLLPIMGSKIFHDLNGTPVQLTPSTTICTAFSSDTRAFLLDKLKPKYRDPGVANNALNDIMNAPERVDYRDRYYARLKPSHRVALKEWRSFGLVLPFGAINAHMAIPNPWLFTHDDHLMLNDSAHPFDGWSFDEMFNAGKAHGTTEEDLIGCLFFYVKDQLVEFSKCLRRFKIQIYVFDEDARQLPRTLRSHPAFPQSFDHIEVSNITDKNYVGMSVLSDWGPLLNKTNPHAAIIGLFMNWHVWKQSAHFLPSSVAFKDVMKRMSTCPSAGFSLANSFPLDRKVTKMTKSLILFHDTSKSFEEYLKDEKEDDVASKAGLQSRRINRIVPHRCFAKLGTRHSKLPVIDSPERWYKVASLSGVASYERYVEWGHVNK</sequence>
<evidence type="ECO:0000256" key="2">
    <source>
        <dbReference type="ARBA" id="ARBA00022771"/>
    </source>
</evidence>
<reference evidence="6" key="1">
    <citation type="submission" date="2023-06" db="EMBL/GenBank/DDBJ databases">
        <authorList>
            <consortium name="Lawrence Berkeley National Laboratory"/>
            <person name="Ahrendt S."/>
            <person name="Sahu N."/>
            <person name="Indic B."/>
            <person name="Wong-Bajracharya J."/>
            <person name="Merenyi Z."/>
            <person name="Ke H.-M."/>
            <person name="Monk M."/>
            <person name="Kocsube S."/>
            <person name="Drula E."/>
            <person name="Lipzen A."/>
            <person name="Balint B."/>
            <person name="Henrissat B."/>
            <person name="Andreopoulos B."/>
            <person name="Martin F.M."/>
            <person name="Harder C.B."/>
            <person name="Rigling D."/>
            <person name="Ford K.L."/>
            <person name="Foster G.D."/>
            <person name="Pangilinan J."/>
            <person name="Papanicolaou A."/>
            <person name="Barry K."/>
            <person name="LaButti K."/>
            <person name="Viragh M."/>
            <person name="Koriabine M."/>
            <person name="Yan M."/>
            <person name="Riley R."/>
            <person name="Champramary S."/>
            <person name="Plett K.L."/>
            <person name="Tsai I.J."/>
            <person name="Slot J."/>
            <person name="Sipos G."/>
            <person name="Plett J."/>
            <person name="Nagy L.G."/>
            <person name="Grigoriev I.V."/>
        </authorList>
    </citation>
    <scope>NUCLEOTIDE SEQUENCE</scope>
    <source>
        <strain evidence="6">HWK02</strain>
    </source>
</reference>
<organism evidence="6 7">
    <name type="scientific">Armillaria luteobubalina</name>
    <dbReference type="NCBI Taxonomy" id="153913"/>
    <lineage>
        <taxon>Eukaryota</taxon>
        <taxon>Fungi</taxon>
        <taxon>Dikarya</taxon>
        <taxon>Basidiomycota</taxon>
        <taxon>Agaricomycotina</taxon>
        <taxon>Agaricomycetes</taxon>
        <taxon>Agaricomycetidae</taxon>
        <taxon>Agaricales</taxon>
        <taxon>Marasmiineae</taxon>
        <taxon>Physalacriaceae</taxon>
        <taxon>Armillaria</taxon>
    </lineage>
</organism>
<dbReference type="Pfam" id="PF14737">
    <property type="entry name" value="DUF4470"/>
    <property type="match status" value="1"/>
</dbReference>
<comment type="caution">
    <text evidence="6">The sequence shown here is derived from an EMBL/GenBank/DDBJ whole genome shotgun (WGS) entry which is preliminary data.</text>
</comment>
<dbReference type="PROSITE" id="PS50865">
    <property type="entry name" value="ZF_MYND_2"/>
    <property type="match status" value="1"/>
</dbReference>
<proteinExistence type="predicted"/>
<dbReference type="InterPro" id="IPR027974">
    <property type="entry name" value="DUF4470"/>
</dbReference>
<protein>
    <recommendedName>
        <fullName evidence="5">MYND-type domain-containing protein</fullName>
    </recommendedName>
</protein>
<dbReference type="SUPFAM" id="SSF144232">
    <property type="entry name" value="HIT/MYND zinc finger-like"/>
    <property type="match status" value="1"/>
</dbReference>
<keyword evidence="2 4" id="KW-0863">Zinc-finger</keyword>
<gene>
    <name evidence="6" type="ORF">EDD18DRAFT_1257551</name>
</gene>
<evidence type="ECO:0000313" key="7">
    <source>
        <dbReference type="Proteomes" id="UP001175228"/>
    </source>
</evidence>
<dbReference type="Pfam" id="PF01753">
    <property type="entry name" value="zf-MYND"/>
    <property type="match status" value="1"/>
</dbReference>
<evidence type="ECO:0000259" key="5">
    <source>
        <dbReference type="PROSITE" id="PS50865"/>
    </source>
</evidence>
<keyword evidence="7" id="KW-1185">Reference proteome</keyword>
<evidence type="ECO:0000256" key="3">
    <source>
        <dbReference type="ARBA" id="ARBA00022833"/>
    </source>
</evidence>
<dbReference type="EMBL" id="JAUEPU010000027">
    <property type="protein sequence ID" value="KAK0492927.1"/>
    <property type="molecule type" value="Genomic_DNA"/>
</dbReference>
<keyword evidence="3" id="KW-0862">Zinc</keyword>
<evidence type="ECO:0000313" key="6">
    <source>
        <dbReference type="EMBL" id="KAK0492927.1"/>
    </source>
</evidence>
<feature type="domain" description="MYND-type" evidence="5">
    <location>
        <begin position="115"/>
        <end position="151"/>
    </location>
</feature>